<reference evidence="1 2" key="1">
    <citation type="journal article" date="2022" name="DNA Res.">
        <title>Chromosomal-level genome assembly of the orchid tree Bauhinia variegata (Leguminosae; Cercidoideae) supports the allotetraploid origin hypothesis of Bauhinia.</title>
        <authorList>
            <person name="Zhong Y."/>
            <person name="Chen Y."/>
            <person name="Zheng D."/>
            <person name="Pang J."/>
            <person name="Liu Y."/>
            <person name="Luo S."/>
            <person name="Meng S."/>
            <person name="Qian L."/>
            <person name="Wei D."/>
            <person name="Dai S."/>
            <person name="Zhou R."/>
        </authorList>
    </citation>
    <scope>NUCLEOTIDE SEQUENCE [LARGE SCALE GENOMIC DNA]</scope>
    <source>
        <strain evidence="1">BV-YZ2020</strain>
    </source>
</reference>
<keyword evidence="2" id="KW-1185">Reference proteome</keyword>
<proteinExistence type="predicted"/>
<accession>A0ACB9Q1S5</accession>
<evidence type="ECO:0000313" key="2">
    <source>
        <dbReference type="Proteomes" id="UP000828941"/>
    </source>
</evidence>
<protein>
    <submittedName>
        <fullName evidence="1">Uncharacterized protein</fullName>
    </submittedName>
</protein>
<evidence type="ECO:0000313" key="1">
    <source>
        <dbReference type="EMBL" id="KAI4352820.1"/>
    </source>
</evidence>
<name>A0ACB9Q1S5_BAUVA</name>
<organism evidence="1 2">
    <name type="scientific">Bauhinia variegata</name>
    <name type="common">Purple orchid tree</name>
    <name type="synonym">Phanera variegata</name>
    <dbReference type="NCBI Taxonomy" id="167791"/>
    <lineage>
        <taxon>Eukaryota</taxon>
        <taxon>Viridiplantae</taxon>
        <taxon>Streptophyta</taxon>
        <taxon>Embryophyta</taxon>
        <taxon>Tracheophyta</taxon>
        <taxon>Spermatophyta</taxon>
        <taxon>Magnoliopsida</taxon>
        <taxon>eudicotyledons</taxon>
        <taxon>Gunneridae</taxon>
        <taxon>Pentapetalae</taxon>
        <taxon>rosids</taxon>
        <taxon>fabids</taxon>
        <taxon>Fabales</taxon>
        <taxon>Fabaceae</taxon>
        <taxon>Cercidoideae</taxon>
        <taxon>Cercideae</taxon>
        <taxon>Bauhiniinae</taxon>
        <taxon>Bauhinia</taxon>
    </lineage>
</organism>
<sequence length="509" mass="56369">MSMLDSFFKQGFKASKCKTLLKLTIPRIKLLRNRREIQLKQMRRDIAKLLETGQEATARIRVEHIIREENMMAAQEIIELFCELITVRLPIIESQRECPLDLKEAISSVCFAAPRCADLPELLQVQLLFASKYGKEFVSAATELKPDCGVNRQIIELLSVRAPTPEKKLKLLKEIAVEHEIDWDPADSETEFFKNHEDLLNGPPENFSGSKLSLPEEKHNEALYKTPDEPDKEQPDSDSGSDILEFPEVPKASVRPSPNDATAPEIVTHSPVFPPSELHSSSRSGVIADAKNEQVEDETHNSFGGMETKQFVPFISPPSVSSGSFSARHSDSPPSLSKTKSDADMDLQDVLAAAHAAAETAERAAAAARSAASLAQLRISELTKKNNDTVPESSSENPFYTASQSETMARGNVTEQNTGRGSDDNVTNHVKSQQDQNASTVFDSTSFYTHKADFDSSPPEDGKFSSHQPERLSSMDDDPYLSYPNLFSRQNSNVGSQFHSDNGRSTHDM</sequence>
<comment type="caution">
    <text evidence="1">The sequence shown here is derived from an EMBL/GenBank/DDBJ whole genome shotgun (WGS) entry which is preliminary data.</text>
</comment>
<dbReference type="Proteomes" id="UP000828941">
    <property type="component" value="Chromosome 3"/>
</dbReference>
<dbReference type="EMBL" id="CM039428">
    <property type="protein sequence ID" value="KAI4352820.1"/>
    <property type="molecule type" value="Genomic_DNA"/>
</dbReference>
<gene>
    <name evidence="1" type="ORF">L6164_007036</name>
</gene>